<dbReference type="Gene3D" id="3.40.50.1820">
    <property type="entry name" value="alpha/beta hydrolase"/>
    <property type="match status" value="1"/>
</dbReference>
<evidence type="ECO:0000256" key="1">
    <source>
        <dbReference type="ARBA" id="ARBA00022801"/>
    </source>
</evidence>
<evidence type="ECO:0000313" key="4">
    <source>
        <dbReference type="EMBL" id="GLR71747.1"/>
    </source>
</evidence>
<evidence type="ECO:0000259" key="3">
    <source>
        <dbReference type="SMART" id="SM00939"/>
    </source>
</evidence>
<evidence type="ECO:0000256" key="2">
    <source>
        <dbReference type="SAM" id="MobiDB-lite"/>
    </source>
</evidence>
<accession>A0AA37WJ84</accession>
<dbReference type="InterPro" id="IPR013736">
    <property type="entry name" value="Xaa-Pro_dipept_C"/>
</dbReference>
<dbReference type="SUPFAM" id="SSF53474">
    <property type="entry name" value="alpha/beta-Hydrolases"/>
    <property type="match status" value="1"/>
</dbReference>
<dbReference type="SUPFAM" id="SSF49785">
    <property type="entry name" value="Galactose-binding domain-like"/>
    <property type="match status" value="1"/>
</dbReference>
<organism evidence="4 5">
    <name type="scientific">Agaribacter marinus</name>
    <dbReference type="NCBI Taxonomy" id="1431249"/>
    <lineage>
        <taxon>Bacteria</taxon>
        <taxon>Pseudomonadati</taxon>
        <taxon>Pseudomonadota</taxon>
        <taxon>Gammaproteobacteria</taxon>
        <taxon>Alteromonadales</taxon>
        <taxon>Alteromonadaceae</taxon>
        <taxon>Agaribacter</taxon>
    </lineage>
</organism>
<reference evidence="4" key="2">
    <citation type="submission" date="2023-01" db="EMBL/GenBank/DDBJ databases">
        <title>Draft genome sequence of Agaribacter marinus strain NBRC 110023.</title>
        <authorList>
            <person name="Sun Q."/>
            <person name="Mori K."/>
        </authorList>
    </citation>
    <scope>NUCLEOTIDE SEQUENCE</scope>
    <source>
        <strain evidence="4">NBRC 110023</strain>
    </source>
</reference>
<feature type="region of interest" description="Disordered" evidence="2">
    <location>
        <begin position="383"/>
        <end position="404"/>
    </location>
</feature>
<dbReference type="AlphaFoldDB" id="A0AA37WJ84"/>
<dbReference type="Pfam" id="PF02129">
    <property type="entry name" value="Peptidase_S15"/>
    <property type="match status" value="1"/>
</dbReference>
<dbReference type="Gene3D" id="2.60.120.260">
    <property type="entry name" value="Galactose-binding domain-like"/>
    <property type="match status" value="1"/>
</dbReference>
<dbReference type="InterPro" id="IPR029058">
    <property type="entry name" value="AB_hydrolase_fold"/>
</dbReference>
<dbReference type="GO" id="GO:0008239">
    <property type="term" value="F:dipeptidyl-peptidase activity"/>
    <property type="evidence" value="ECO:0007669"/>
    <property type="project" value="InterPro"/>
</dbReference>
<dbReference type="Proteomes" id="UP001156601">
    <property type="component" value="Unassembled WGS sequence"/>
</dbReference>
<dbReference type="InterPro" id="IPR005674">
    <property type="entry name" value="CocE/Ser_esterase"/>
</dbReference>
<dbReference type="InterPro" id="IPR008979">
    <property type="entry name" value="Galactose-bd-like_sf"/>
</dbReference>
<dbReference type="PROSITE" id="PS51257">
    <property type="entry name" value="PROKAR_LIPOPROTEIN"/>
    <property type="match status" value="1"/>
</dbReference>
<gene>
    <name evidence="4" type="ORF">GCM10007852_26550</name>
</gene>
<name>A0AA37WJ84_9ALTE</name>
<dbReference type="RefSeq" id="WP_284218083.1">
    <property type="nucleotide sequence ID" value="NZ_BSOT01000006.1"/>
</dbReference>
<evidence type="ECO:0000313" key="5">
    <source>
        <dbReference type="Proteomes" id="UP001156601"/>
    </source>
</evidence>
<keyword evidence="5" id="KW-1185">Reference proteome</keyword>
<dbReference type="PANTHER" id="PTHR43056">
    <property type="entry name" value="PEPTIDASE S9 PROLYL OLIGOPEPTIDASE"/>
    <property type="match status" value="1"/>
</dbReference>
<dbReference type="Gene3D" id="1.10.3020.20">
    <property type="match status" value="1"/>
</dbReference>
<sequence length="567" mass="64224">MDISKALHNLTALAFVTMFVSGCGSDTTTVTPIPSPPEVNENLAVFADGSEFIFEKDVRIQMRDGITLSANVFRPNSDGTYPVIMAMTPYNKDWLDVEYEESDGHINVSEFATFEQADPAFWVPNGYVVIAVDNRGMNLSEGDMAILNDQEAQDYYDAIEWAGVQAWSNGNVGLNGVSYMAMNQWKVAELAPPHLKAFMPWEGLTDLYRDFAYHGGIGGNSFLQGWWMFRILENKHPNAAEQNLFNQVQQTPFFDAFYEHHSPSNLSSINIPAYVVASWPDHGLHTRGTLAGFEQIQSPYKWLEIHGRKKWEWYYSDEAKLRQLSFFNHFLADNDKSIMEQPSVTYELRSAYYEGETKYAENWPLSLGYETVLYLNAINNQLSESMPSSPSKSEYNTDTDTDTVSESERVVFSHTFSNDTEITGGMKAVLWISLEGAQDTDIFVGIQKHDINGEVVHFFGNDIENGQVANGWLRASHREQDLNRSSFLTPYHLHQQAQPILEDDIVEVEIEILPSSTLFRAGERLSIVIQGTDIEESGLEHESISQGKVIIHTSEQYPSRLQLQQFF</sequence>
<keyword evidence="1 4" id="KW-0378">Hydrolase</keyword>
<feature type="compositionally biased region" description="Low complexity" evidence="2">
    <location>
        <begin position="383"/>
        <end position="394"/>
    </location>
</feature>
<dbReference type="Pfam" id="PF08530">
    <property type="entry name" value="PepX_C"/>
    <property type="match status" value="1"/>
</dbReference>
<dbReference type="EMBL" id="BSOT01000006">
    <property type="protein sequence ID" value="GLR71747.1"/>
    <property type="molecule type" value="Genomic_DNA"/>
</dbReference>
<protein>
    <submittedName>
        <fullName evidence="4">CocE/NonD family hydrolase</fullName>
    </submittedName>
</protein>
<dbReference type="NCBIfam" id="TIGR00976">
    <property type="entry name" value="CocE_NonD"/>
    <property type="match status" value="2"/>
</dbReference>
<proteinExistence type="predicted"/>
<dbReference type="PANTHER" id="PTHR43056:SF10">
    <property type="entry name" value="COCE_NOND FAMILY, PUTATIVE (AFU_ORTHOLOGUE AFUA_7G00600)-RELATED"/>
    <property type="match status" value="1"/>
</dbReference>
<feature type="domain" description="Xaa-Pro dipeptidyl-peptidase C-terminal" evidence="3">
    <location>
        <begin position="324"/>
        <end position="562"/>
    </location>
</feature>
<dbReference type="InterPro" id="IPR050585">
    <property type="entry name" value="Xaa-Pro_dipeptidyl-ppase/CocE"/>
</dbReference>
<dbReference type="InterPro" id="IPR000383">
    <property type="entry name" value="Xaa-Pro-like_dom"/>
</dbReference>
<reference evidence="4" key="1">
    <citation type="journal article" date="2014" name="Int. J. Syst. Evol. Microbiol.">
        <title>Complete genome sequence of Corynebacterium casei LMG S-19264T (=DSM 44701T), isolated from a smear-ripened cheese.</title>
        <authorList>
            <consortium name="US DOE Joint Genome Institute (JGI-PGF)"/>
            <person name="Walter F."/>
            <person name="Albersmeier A."/>
            <person name="Kalinowski J."/>
            <person name="Ruckert C."/>
        </authorList>
    </citation>
    <scope>NUCLEOTIDE SEQUENCE</scope>
    <source>
        <strain evidence="4">NBRC 110023</strain>
    </source>
</reference>
<dbReference type="SMART" id="SM00939">
    <property type="entry name" value="PepX_C"/>
    <property type="match status" value="1"/>
</dbReference>
<comment type="caution">
    <text evidence="4">The sequence shown here is derived from an EMBL/GenBank/DDBJ whole genome shotgun (WGS) entry which is preliminary data.</text>
</comment>